<evidence type="ECO:0000313" key="2">
    <source>
        <dbReference type="EMBL" id="ENO76336.1"/>
    </source>
</evidence>
<gene>
    <name evidence="2" type="ORF">C665_19007</name>
</gene>
<comment type="caution">
    <text evidence="2">The sequence shown here is derived from an EMBL/GenBank/DDBJ whole genome shotgun (WGS) entry which is preliminary data.</text>
</comment>
<feature type="chain" id="PRO_5013039766" evidence="1">
    <location>
        <begin position="16"/>
        <end position="90"/>
    </location>
</feature>
<dbReference type="Proteomes" id="UP000013042">
    <property type="component" value="Unassembled WGS sequence"/>
</dbReference>
<evidence type="ECO:0000313" key="3">
    <source>
        <dbReference type="Proteomes" id="UP000013042"/>
    </source>
</evidence>
<reference evidence="2 3" key="1">
    <citation type="submission" date="2012-09" db="EMBL/GenBank/DDBJ databases">
        <title>Draft Genome Sequences of 6 Strains from Genus Thauera.</title>
        <authorList>
            <person name="Liu B."/>
            <person name="Shapleigh J.P."/>
            <person name="Frostegard A.H."/>
        </authorList>
    </citation>
    <scope>NUCLEOTIDE SEQUENCE [LARGE SCALE GENOMIC DNA]</scope>
    <source>
        <strain evidence="2 3">S2</strain>
    </source>
</reference>
<dbReference type="EMBL" id="AMXD01000219">
    <property type="protein sequence ID" value="ENO76336.1"/>
    <property type="molecule type" value="Genomic_DNA"/>
</dbReference>
<feature type="non-terminal residue" evidence="2">
    <location>
        <position position="90"/>
    </location>
</feature>
<organism evidence="2 3">
    <name type="scientific">Thauera aminoaromatica S2</name>
    <dbReference type="NCBI Taxonomy" id="1234381"/>
    <lineage>
        <taxon>Bacteria</taxon>
        <taxon>Pseudomonadati</taxon>
        <taxon>Pseudomonadota</taxon>
        <taxon>Betaproteobacteria</taxon>
        <taxon>Rhodocyclales</taxon>
        <taxon>Zoogloeaceae</taxon>
        <taxon>Thauera</taxon>
    </lineage>
</organism>
<accession>N6X3R6</accession>
<dbReference type="AlphaFoldDB" id="N6X3R6"/>
<sequence length="90" mass="8651">MLCVLTALAALPARAALDPALVRGLGGDFNARVAAIDALGVSGGDEAAALLDALESGRLGTLDGRVVIVAPDGLRDAASGEALAAEAGAA</sequence>
<proteinExistence type="predicted"/>
<name>N6X3R6_THASP</name>
<protein>
    <submittedName>
        <fullName evidence="2">Urea ABC transporter permease UrtB</fullName>
    </submittedName>
</protein>
<evidence type="ECO:0000256" key="1">
    <source>
        <dbReference type="SAM" id="SignalP"/>
    </source>
</evidence>
<feature type="signal peptide" evidence="1">
    <location>
        <begin position="1"/>
        <end position="15"/>
    </location>
</feature>
<keyword evidence="1" id="KW-0732">Signal</keyword>